<feature type="transmembrane region" description="Helical" evidence="5">
    <location>
        <begin position="98"/>
        <end position="120"/>
    </location>
</feature>
<dbReference type="PROSITE" id="PS50850">
    <property type="entry name" value="MFS"/>
    <property type="match status" value="1"/>
</dbReference>
<evidence type="ECO:0000256" key="4">
    <source>
        <dbReference type="ARBA" id="ARBA00023136"/>
    </source>
</evidence>
<keyword evidence="2 5" id="KW-0812">Transmembrane</keyword>
<comment type="caution">
    <text evidence="7">The sequence shown here is derived from an EMBL/GenBank/DDBJ whole genome shotgun (WGS) entry which is preliminary data.</text>
</comment>
<evidence type="ECO:0000256" key="1">
    <source>
        <dbReference type="ARBA" id="ARBA00004651"/>
    </source>
</evidence>
<name>A0ABW8LWU5_9ACTN</name>
<feature type="transmembrane region" description="Helical" evidence="5">
    <location>
        <begin position="185"/>
        <end position="204"/>
    </location>
</feature>
<feature type="transmembrane region" description="Helical" evidence="5">
    <location>
        <begin position="126"/>
        <end position="147"/>
    </location>
</feature>
<evidence type="ECO:0000313" key="8">
    <source>
        <dbReference type="Proteomes" id="UP001620295"/>
    </source>
</evidence>
<evidence type="ECO:0000256" key="5">
    <source>
        <dbReference type="SAM" id="Phobius"/>
    </source>
</evidence>
<dbReference type="SUPFAM" id="SSF103473">
    <property type="entry name" value="MFS general substrate transporter"/>
    <property type="match status" value="1"/>
</dbReference>
<comment type="subcellular location">
    <subcellularLocation>
        <location evidence="1">Cell membrane</location>
        <topology evidence="1">Multi-pass membrane protein</topology>
    </subcellularLocation>
</comment>
<evidence type="ECO:0000313" key="7">
    <source>
        <dbReference type="EMBL" id="MFK4268691.1"/>
    </source>
</evidence>
<dbReference type="RefSeq" id="WP_358643191.1">
    <property type="nucleotide sequence ID" value="NZ_JBFAEV010000025.1"/>
</dbReference>
<feature type="transmembrane region" description="Helical" evidence="5">
    <location>
        <begin position="224"/>
        <end position="243"/>
    </location>
</feature>
<dbReference type="InterPro" id="IPR011701">
    <property type="entry name" value="MFS"/>
</dbReference>
<keyword evidence="3 5" id="KW-1133">Transmembrane helix</keyword>
<dbReference type="EMBL" id="JBJDQH010000009">
    <property type="protein sequence ID" value="MFK4268691.1"/>
    <property type="molecule type" value="Genomic_DNA"/>
</dbReference>
<keyword evidence="8" id="KW-1185">Reference proteome</keyword>
<gene>
    <name evidence="7" type="ORF">ACI2L5_27630</name>
</gene>
<protein>
    <submittedName>
        <fullName evidence="7">MFS transporter</fullName>
    </submittedName>
</protein>
<sequence>MLTPLAGDLADDTDHGRVVGTMVSGLLIGILTSRTVSGLIADAAGWRAIYLAAAALSVAFALLLRRAIPPLAPKAHLPYPQLLLSVWRVIRQERAVRWTLFLGGTAFGVFTMFWTGLTFLLSAQPFSYSVSVIGLFGLIGLAGALAARRAGRLHDRGRSMPATGWGWTVIVVSFIVAAYADRSVAGILVAVVLLDIAVQGVNILNQTRLFAVAPQDRSRLNTAFVTCNFLGGAVGSAAASALWSAGGWTAVSLTGAGLACVALLVWAIGRRGPLLPERSD</sequence>
<accession>A0ABW8LWU5</accession>
<dbReference type="PANTHER" id="PTHR42910">
    <property type="entry name" value="TRANSPORTER SCO4007-RELATED"/>
    <property type="match status" value="1"/>
</dbReference>
<feature type="transmembrane region" description="Helical" evidence="5">
    <location>
        <begin position="44"/>
        <end position="64"/>
    </location>
</feature>
<dbReference type="InterPro" id="IPR036259">
    <property type="entry name" value="MFS_trans_sf"/>
</dbReference>
<evidence type="ECO:0000256" key="2">
    <source>
        <dbReference type="ARBA" id="ARBA00022692"/>
    </source>
</evidence>
<feature type="domain" description="Major facilitator superfamily (MFS) profile" evidence="6">
    <location>
        <begin position="1"/>
        <end position="273"/>
    </location>
</feature>
<feature type="transmembrane region" description="Helical" evidence="5">
    <location>
        <begin position="159"/>
        <end position="179"/>
    </location>
</feature>
<keyword evidence="4 5" id="KW-0472">Membrane</keyword>
<evidence type="ECO:0000256" key="3">
    <source>
        <dbReference type="ARBA" id="ARBA00022989"/>
    </source>
</evidence>
<dbReference type="InterPro" id="IPR020846">
    <property type="entry name" value="MFS_dom"/>
</dbReference>
<feature type="transmembrane region" description="Helical" evidence="5">
    <location>
        <begin position="249"/>
        <end position="269"/>
    </location>
</feature>
<dbReference type="Gene3D" id="1.20.1250.20">
    <property type="entry name" value="MFS general substrate transporter like domains"/>
    <property type="match status" value="1"/>
</dbReference>
<dbReference type="PANTHER" id="PTHR42910:SF1">
    <property type="entry name" value="MAJOR FACILITATOR SUPERFAMILY (MFS) PROFILE DOMAIN-CONTAINING PROTEIN"/>
    <property type="match status" value="1"/>
</dbReference>
<organism evidence="7 8">
    <name type="scientific">Streptomyces milbemycinicus</name>
    <dbReference type="NCBI Taxonomy" id="476552"/>
    <lineage>
        <taxon>Bacteria</taxon>
        <taxon>Bacillati</taxon>
        <taxon>Actinomycetota</taxon>
        <taxon>Actinomycetes</taxon>
        <taxon>Kitasatosporales</taxon>
        <taxon>Streptomycetaceae</taxon>
        <taxon>Streptomyces</taxon>
    </lineage>
</organism>
<reference evidence="7 8" key="1">
    <citation type="submission" date="2024-11" db="EMBL/GenBank/DDBJ databases">
        <title>The Natural Products Discovery Center: Release of the First 8490 Sequenced Strains for Exploring Actinobacteria Biosynthetic Diversity.</title>
        <authorList>
            <person name="Kalkreuter E."/>
            <person name="Kautsar S.A."/>
            <person name="Yang D."/>
            <person name="Bader C.D."/>
            <person name="Teijaro C.N."/>
            <person name="Fluegel L."/>
            <person name="Davis C.M."/>
            <person name="Simpson J.R."/>
            <person name="Lauterbach L."/>
            <person name="Steele A.D."/>
            <person name="Gui C."/>
            <person name="Meng S."/>
            <person name="Li G."/>
            <person name="Viehrig K."/>
            <person name="Ye F."/>
            <person name="Su P."/>
            <person name="Kiefer A.F."/>
            <person name="Nichols A."/>
            <person name="Cepeda A.J."/>
            <person name="Yan W."/>
            <person name="Fan B."/>
            <person name="Jiang Y."/>
            <person name="Adhikari A."/>
            <person name="Zheng C.-J."/>
            <person name="Schuster L."/>
            <person name="Cowan T.M."/>
            <person name="Smanski M.J."/>
            <person name="Chevrette M.G."/>
            <person name="De Carvalho L.P.S."/>
            <person name="Shen B."/>
        </authorList>
    </citation>
    <scope>NUCLEOTIDE SEQUENCE [LARGE SCALE GENOMIC DNA]</scope>
    <source>
        <strain evidence="7 8">NPDC020863</strain>
    </source>
</reference>
<dbReference type="Proteomes" id="UP001620295">
    <property type="component" value="Unassembled WGS sequence"/>
</dbReference>
<evidence type="ECO:0000259" key="6">
    <source>
        <dbReference type="PROSITE" id="PS50850"/>
    </source>
</evidence>
<dbReference type="Pfam" id="PF07690">
    <property type="entry name" value="MFS_1"/>
    <property type="match status" value="1"/>
</dbReference>
<proteinExistence type="predicted"/>